<evidence type="ECO:0000313" key="2">
    <source>
        <dbReference type="Proteomes" id="UP000007151"/>
    </source>
</evidence>
<evidence type="ECO:0000313" key="1">
    <source>
        <dbReference type="EMBL" id="OWR47770.1"/>
    </source>
</evidence>
<proteinExistence type="predicted"/>
<dbReference type="KEGG" id="dpl:KGM_202762"/>
<accession>A0A212F204</accession>
<organism evidence="1 2">
    <name type="scientific">Danaus plexippus plexippus</name>
    <dbReference type="NCBI Taxonomy" id="278856"/>
    <lineage>
        <taxon>Eukaryota</taxon>
        <taxon>Metazoa</taxon>
        <taxon>Ecdysozoa</taxon>
        <taxon>Arthropoda</taxon>
        <taxon>Hexapoda</taxon>
        <taxon>Insecta</taxon>
        <taxon>Pterygota</taxon>
        <taxon>Neoptera</taxon>
        <taxon>Endopterygota</taxon>
        <taxon>Lepidoptera</taxon>
        <taxon>Glossata</taxon>
        <taxon>Ditrysia</taxon>
        <taxon>Papilionoidea</taxon>
        <taxon>Nymphalidae</taxon>
        <taxon>Danainae</taxon>
        <taxon>Danaini</taxon>
        <taxon>Danaina</taxon>
        <taxon>Danaus</taxon>
        <taxon>Danaus</taxon>
    </lineage>
</organism>
<dbReference type="AlphaFoldDB" id="A0A212F204"/>
<dbReference type="Proteomes" id="UP000007151">
    <property type="component" value="Unassembled WGS sequence"/>
</dbReference>
<dbReference type="eggNOG" id="ENOG502T779">
    <property type="taxonomic scope" value="Eukaryota"/>
</dbReference>
<sequence>MTVIFLMLLFISASKADHSVEERCSNSSQSSLLFEPSKDGVEGRYAVEWCTKADNNVTKWELVLRYIESRAPKKCQTYKVGFPIGQSHSRLELPVTIDSNCSHVCLSTFLDLIFNGTCYHLRTLLRSNTGFSSSDDSLHYVINNYTKQHFTGSKAVVSVQSYEGGVELNWYLGFIPATDYSVYIWDKDTESSPAELQCQAGGSLLSEVRCVAQVPARCYTAHLTHRAPWIAAPSVFGHLANIEYVFCHSPGGVPVVPSDRWWGWREWWRVLCSVAGVLLLAGLLLWTLRKRLVAAWKRRVRDRWLADSSSSSSPVKAGPGEGVILLLYARDCVLLERAADALRSLLQAASGRQVLDLYSSSSVRLWARSGEDWLRLLVAREDTRVVLLQTPAGTLLSADLLHTRHGPTPGAPLLPSRALCRRPHPGDSLLPLALRLLVTAPPPTPYTRHYVSSISGVEADMAPAVTPLRRYVLPEATPVLLRDLAPAPAAHDAQLQRFTAALQQFTDYVRDNPDYLTDELIFK</sequence>
<protein>
    <submittedName>
        <fullName evidence="1">Uncharacterized protein</fullName>
    </submittedName>
</protein>
<dbReference type="EMBL" id="AGBW02010785">
    <property type="protein sequence ID" value="OWR47770.1"/>
    <property type="molecule type" value="Genomic_DNA"/>
</dbReference>
<dbReference type="Gene3D" id="3.40.50.11530">
    <property type="match status" value="1"/>
</dbReference>
<name>A0A212F204_DANPL</name>
<keyword evidence="2" id="KW-1185">Reference proteome</keyword>
<gene>
    <name evidence="1" type="ORF">KGM_202762</name>
</gene>
<reference evidence="1 2" key="1">
    <citation type="journal article" date="2011" name="Cell">
        <title>The monarch butterfly genome yields insights into long-distance migration.</title>
        <authorList>
            <person name="Zhan S."/>
            <person name="Merlin C."/>
            <person name="Boore J.L."/>
            <person name="Reppert S.M."/>
        </authorList>
    </citation>
    <scope>NUCLEOTIDE SEQUENCE [LARGE SCALE GENOMIC DNA]</scope>
    <source>
        <strain evidence="1">F-2</strain>
    </source>
</reference>
<comment type="caution">
    <text evidence="1">The sequence shown here is derived from an EMBL/GenBank/DDBJ whole genome shotgun (WGS) entry which is preliminary data.</text>
</comment>
<dbReference type="OrthoDB" id="7390598at2759"/>